<evidence type="ECO:0000313" key="3">
    <source>
        <dbReference type="Proteomes" id="UP000016930"/>
    </source>
</evidence>
<proteinExistence type="predicted"/>
<dbReference type="EMBL" id="KB445805">
    <property type="protein sequence ID" value="EMD33677.1"/>
    <property type="molecule type" value="Genomic_DNA"/>
</dbReference>
<evidence type="ECO:0000256" key="1">
    <source>
        <dbReference type="SAM" id="MobiDB-lite"/>
    </source>
</evidence>
<name>M2R693_CERS8</name>
<dbReference type="AlphaFoldDB" id="M2R693"/>
<dbReference type="HOGENOM" id="CLU_1299551_0_0_1"/>
<gene>
    <name evidence="2" type="ORF">CERSUDRAFT_76394</name>
</gene>
<evidence type="ECO:0000313" key="2">
    <source>
        <dbReference type="EMBL" id="EMD33677.1"/>
    </source>
</evidence>
<feature type="compositionally biased region" description="Polar residues" evidence="1">
    <location>
        <begin position="1"/>
        <end position="13"/>
    </location>
</feature>
<protein>
    <submittedName>
        <fullName evidence="2">Uncharacterized protein</fullName>
    </submittedName>
</protein>
<feature type="region of interest" description="Disordered" evidence="1">
    <location>
        <begin position="62"/>
        <end position="91"/>
    </location>
</feature>
<sequence>MSTVDNRNLQWSESVPLPFPPPAATPPHERHSGDVLDLPLFATMSTDPDPYGAYSEGELLSQRAGSEGGRDEPSTASHLGHTFGASHGKTGGYEAPWPLPVPTYNEMALAQHFSAGIEPSKHVDEPSATIIRQQPLKLNEMADSGEGPTLESFEVWLETEHKEQFESKWKFRHTDEQTGGSLLSNGISVVIKCRTDGSPTVTIDVGWALYRR</sequence>
<accession>M2R693</accession>
<reference evidence="2 3" key="1">
    <citation type="journal article" date="2012" name="Proc. Natl. Acad. Sci. U.S.A.">
        <title>Comparative genomics of Ceriporiopsis subvermispora and Phanerochaete chrysosporium provide insight into selective ligninolysis.</title>
        <authorList>
            <person name="Fernandez-Fueyo E."/>
            <person name="Ruiz-Duenas F.J."/>
            <person name="Ferreira P."/>
            <person name="Floudas D."/>
            <person name="Hibbett D.S."/>
            <person name="Canessa P."/>
            <person name="Larrondo L.F."/>
            <person name="James T.Y."/>
            <person name="Seelenfreund D."/>
            <person name="Lobos S."/>
            <person name="Polanco R."/>
            <person name="Tello M."/>
            <person name="Honda Y."/>
            <person name="Watanabe T."/>
            <person name="Watanabe T."/>
            <person name="Ryu J.S."/>
            <person name="Kubicek C.P."/>
            <person name="Schmoll M."/>
            <person name="Gaskell J."/>
            <person name="Hammel K.E."/>
            <person name="St John F.J."/>
            <person name="Vanden Wymelenberg A."/>
            <person name="Sabat G."/>
            <person name="Splinter BonDurant S."/>
            <person name="Syed K."/>
            <person name="Yadav J.S."/>
            <person name="Doddapaneni H."/>
            <person name="Subramanian V."/>
            <person name="Lavin J.L."/>
            <person name="Oguiza J.A."/>
            <person name="Perez G."/>
            <person name="Pisabarro A.G."/>
            <person name="Ramirez L."/>
            <person name="Santoyo F."/>
            <person name="Master E."/>
            <person name="Coutinho P.M."/>
            <person name="Henrissat B."/>
            <person name="Lombard V."/>
            <person name="Magnuson J.K."/>
            <person name="Kuees U."/>
            <person name="Hori C."/>
            <person name="Igarashi K."/>
            <person name="Samejima M."/>
            <person name="Held B.W."/>
            <person name="Barry K.W."/>
            <person name="LaButti K.M."/>
            <person name="Lapidus A."/>
            <person name="Lindquist E.A."/>
            <person name="Lucas S.M."/>
            <person name="Riley R."/>
            <person name="Salamov A.A."/>
            <person name="Hoffmeister D."/>
            <person name="Schwenk D."/>
            <person name="Hadar Y."/>
            <person name="Yarden O."/>
            <person name="de Vries R.P."/>
            <person name="Wiebenga A."/>
            <person name="Stenlid J."/>
            <person name="Eastwood D."/>
            <person name="Grigoriev I.V."/>
            <person name="Berka R.M."/>
            <person name="Blanchette R.A."/>
            <person name="Kersten P."/>
            <person name="Martinez A.T."/>
            <person name="Vicuna R."/>
            <person name="Cullen D."/>
        </authorList>
    </citation>
    <scope>NUCLEOTIDE SEQUENCE [LARGE SCALE GENOMIC DNA]</scope>
    <source>
        <strain evidence="2 3">B</strain>
    </source>
</reference>
<keyword evidence="3" id="KW-1185">Reference proteome</keyword>
<dbReference type="Proteomes" id="UP000016930">
    <property type="component" value="Unassembled WGS sequence"/>
</dbReference>
<feature type="region of interest" description="Disordered" evidence="1">
    <location>
        <begin position="1"/>
        <end position="36"/>
    </location>
</feature>
<organism evidence="2 3">
    <name type="scientific">Ceriporiopsis subvermispora (strain B)</name>
    <name type="common">White-rot fungus</name>
    <name type="synonym">Gelatoporia subvermispora</name>
    <dbReference type="NCBI Taxonomy" id="914234"/>
    <lineage>
        <taxon>Eukaryota</taxon>
        <taxon>Fungi</taxon>
        <taxon>Dikarya</taxon>
        <taxon>Basidiomycota</taxon>
        <taxon>Agaricomycotina</taxon>
        <taxon>Agaricomycetes</taxon>
        <taxon>Polyporales</taxon>
        <taxon>Gelatoporiaceae</taxon>
        <taxon>Gelatoporia</taxon>
    </lineage>
</organism>